<accession>A0A3E4VWB9</accession>
<dbReference type="AlphaFoldDB" id="A0A3E4VWB9"/>
<dbReference type="InterPro" id="IPR051396">
    <property type="entry name" value="Bact_Antivir_Def_Nuclease"/>
</dbReference>
<dbReference type="RefSeq" id="WP_117748645.1">
    <property type="nucleotide sequence ID" value="NZ_CAUDCD010000017.1"/>
</dbReference>
<proteinExistence type="predicted"/>
<dbReference type="Proteomes" id="UP000260780">
    <property type="component" value="Unassembled WGS sequence"/>
</dbReference>
<protein>
    <submittedName>
        <fullName evidence="2">ATP-binding protein</fullName>
    </submittedName>
</protein>
<dbReference type="InterPro" id="IPR003959">
    <property type="entry name" value="ATPase_AAA_core"/>
</dbReference>
<dbReference type="Gene3D" id="3.40.50.300">
    <property type="entry name" value="P-loop containing nucleotide triphosphate hydrolases"/>
    <property type="match status" value="1"/>
</dbReference>
<evidence type="ECO:0000313" key="3">
    <source>
        <dbReference type="Proteomes" id="UP000260780"/>
    </source>
</evidence>
<dbReference type="InterPro" id="IPR027417">
    <property type="entry name" value="P-loop_NTPase"/>
</dbReference>
<evidence type="ECO:0000313" key="2">
    <source>
        <dbReference type="EMBL" id="RGM34241.1"/>
    </source>
</evidence>
<keyword evidence="2" id="KW-0067">ATP-binding</keyword>
<gene>
    <name evidence="2" type="ORF">DXC17_17000</name>
</gene>
<dbReference type="GO" id="GO:0016887">
    <property type="term" value="F:ATP hydrolysis activity"/>
    <property type="evidence" value="ECO:0007669"/>
    <property type="project" value="InterPro"/>
</dbReference>
<dbReference type="Pfam" id="PF13304">
    <property type="entry name" value="AAA_21"/>
    <property type="match status" value="1"/>
</dbReference>
<sequence>MIYTDFSVKNYRGIRQCKLEKLELINLFFGKNNCGKSSLLESLFILSGPDNPTLPILANKSRALDSLEETDLKIEFYQANPEHTIQLNSLGEQSRQVSIQMIESHSQNISLEDLQKNSSESAGKRYGLKINFSTEAEKESKYHSELVVTEEKSGNITSDKRYKEALYAEYIPSNHMQIDIVEKMTEIIQNKQEKEIVEALQIVEPRITDVQLVGKRVMVDVGLPTRLPINVLGDGVRKVLAVILSIYTCRNGVLIIDELDNGLHFSVMPQLWEVILYMCQKHHTQIFASTHSMDLVKSLVKAIGKSAQMPQIASYKLIRKADDELVALRYSAEELSYAIKQEMEVR</sequence>
<dbReference type="PANTHER" id="PTHR43581:SF4">
    <property type="entry name" value="ATP_GTP PHOSPHATASE"/>
    <property type="match status" value="1"/>
</dbReference>
<reference evidence="2 3" key="1">
    <citation type="submission" date="2018-08" db="EMBL/GenBank/DDBJ databases">
        <title>A genome reference for cultivated species of the human gut microbiota.</title>
        <authorList>
            <person name="Zou Y."/>
            <person name="Xue W."/>
            <person name="Luo G."/>
        </authorList>
    </citation>
    <scope>NUCLEOTIDE SEQUENCE [LARGE SCALE GENOMIC DNA]</scope>
    <source>
        <strain evidence="2 3">OM08-14</strain>
    </source>
</reference>
<dbReference type="GO" id="GO:0005524">
    <property type="term" value="F:ATP binding"/>
    <property type="evidence" value="ECO:0007669"/>
    <property type="project" value="UniProtKB-KW"/>
</dbReference>
<dbReference type="EMBL" id="QSTF01000075">
    <property type="protein sequence ID" value="RGM34241.1"/>
    <property type="molecule type" value="Genomic_DNA"/>
</dbReference>
<comment type="caution">
    <text evidence="2">The sequence shown here is derived from an EMBL/GenBank/DDBJ whole genome shotgun (WGS) entry which is preliminary data.</text>
</comment>
<dbReference type="SUPFAM" id="SSF52540">
    <property type="entry name" value="P-loop containing nucleoside triphosphate hydrolases"/>
    <property type="match status" value="1"/>
</dbReference>
<organism evidence="2 3">
    <name type="scientific">Phocaeicola plebeius</name>
    <dbReference type="NCBI Taxonomy" id="310297"/>
    <lineage>
        <taxon>Bacteria</taxon>
        <taxon>Pseudomonadati</taxon>
        <taxon>Bacteroidota</taxon>
        <taxon>Bacteroidia</taxon>
        <taxon>Bacteroidales</taxon>
        <taxon>Bacteroidaceae</taxon>
        <taxon>Phocaeicola</taxon>
    </lineage>
</organism>
<name>A0A3E4VWB9_9BACT</name>
<evidence type="ECO:0000259" key="1">
    <source>
        <dbReference type="Pfam" id="PF13304"/>
    </source>
</evidence>
<feature type="domain" description="ATPase AAA-type core" evidence="1">
    <location>
        <begin position="25"/>
        <end position="295"/>
    </location>
</feature>
<dbReference type="PANTHER" id="PTHR43581">
    <property type="entry name" value="ATP/GTP PHOSPHATASE"/>
    <property type="match status" value="1"/>
</dbReference>
<keyword evidence="2" id="KW-0547">Nucleotide-binding</keyword>